<keyword evidence="6 7" id="KW-0472">Membrane</keyword>
<feature type="domain" description="ABC transmembrane type-1" evidence="8">
    <location>
        <begin position="93"/>
        <end position="285"/>
    </location>
</feature>
<evidence type="ECO:0000256" key="6">
    <source>
        <dbReference type="ARBA" id="ARBA00023136"/>
    </source>
</evidence>
<dbReference type="EMBL" id="JBIAZU010000002">
    <property type="protein sequence ID" value="MFF5290620.1"/>
    <property type="molecule type" value="Genomic_DNA"/>
</dbReference>
<keyword evidence="5 7" id="KW-1133">Transmembrane helix</keyword>
<evidence type="ECO:0000256" key="2">
    <source>
        <dbReference type="ARBA" id="ARBA00022448"/>
    </source>
</evidence>
<gene>
    <name evidence="9" type="ORF">ACFY35_14335</name>
</gene>
<sequence>MSVSTVLPVVPATASSEAPAQAHRGNRRISPAATVLLLLGALYCLFPVLWVLIASSKSAGELFSTFTLAPSGHLFDNISDLSHYRDGLYWRWMVNTALYAGVGATASTLVSAMAGYALAKYTFPGKRFVFNLILAGVLVPGVILAIPQYLLLAKVGMTNTYWSVLLPSMITPYGIYLCRIFAAAAIPTEVLEAARIDGAGDWRTFGTVALPMMRAGLVTVFLFQFVAIWNNFMLPYIMLGDDRLYPLTVGLNGLLNQGANQPSMYIAVVTGALLSIIPLIALFLGLQRYWRVDLGAGAVKA</sequence>
<feature type="transmembrane region" description="Helical" evidence="7">
    <location>
        <begin position="128"/>
        <end position="153"/>
    </location>
</feature>
<dbReference type="CDD" id="cd06261">
    <property type="entry name" value="TM_PBP2"/>
    <property type="match status" value="1"/>
</dbReference>
<dbReference type="InterPro" id="IPR035906">
    <property type="entry name" value="MetI-like_sf"/>
</dbReference>
<evidence type="ECO:0000313" key="9">
    <source>
        <dbReference type="EMBL" id="MFF5290620.1"/>
    </source>
</evidence>
<keyword evidence="3" id="KW-1003">Cell membrane</keyword>
<feature type="transmembrane region" description="Helical" evidence="7">
    <location>
        <begin position="97"/>
        <end position="119"/>
    </location>
</feature>
<dbReference type="Proteomes" id="UP001602245">
    <property type="component" value="Unassembled WGS sequence"/>
</dbReference>
<accession>A0ABW6WDL2</accession>
<comment type="similarity">
    <text evidence="7">Belongs to the binding-protein-dependent transport system permease family.</text>
</comment>
<evidence type="ECO:0000256" key="3">
    <source>
        <dbReference type="ARBA" id="ARBA00022475"/>
    </source>
</evidence>
<name>A0ABW6WDL2_9ACTN</name>
<proteinExistence type="inferred from homology"/>
<comment type="caution">
    <text evidence="9">The sequence shown here is derived from an EMBL/GenBank/DDBJ whole genome shotgun (WGS) entry which is preliminary data.</text>
</comment>
<evidence type="ECO:0000256" key="5">
    <source>
        <dbReference type="ARBA" id="ARBA00022989"/>
    </source>
</evidence>
<feature type="transmembrane region" description="Helical" evidence="7">
    <location>
        <begin position="32"/>
        <end position="53"/>
    </location>
</feature>
<evidence type="ECO:0000259" key="8">
    <source>
        <dbReference type="PROSITE" id="PS50928"/>
    </source>
</evidence>
<comment type="subcellular location">
    <subcellularLocation>
        <location evidence="1 7">Cell membrane</location>
        <topology evidence="1 7">Multi-pass membrane protein</topology>
    </subcellularLocation>
</comment>
<keyword evidence="2 7" id="KW-0813">Transport</keyword>
<dbReference type="Pfam" id="PF00528">
    <property type="entry name" value="BPD_transp_1"/>
    <property type="match status" value="1"/>
</dbReference>
<feature type="transmembrane region" description="Helical" evidence="7">
    <location>
        <begin position="215"/>
        <end position="238"/>
    </location>
</feature>
<evidence type="ECO:0000256" key="1">
    <source>
        <dbReference type="ARBA" id="ARBA00004651"/>
    </source>
</evidence>
<evidence type="ECO:0000256" key="7">
    <source>
        <dbReference type="RuleBase" id="RU363032"/>
    </source>
</evidence>
<dbReference type="InterPro" id="IPR000515">
    <property type="entry name" value="MetI-like"/>
</dbReference>
<keyword evidence="10" id="KW-1185">Reference proteome</keyword>
<reference evidence="9 10" key="1">
    <citation type="submission" date="2024-10" db="EMBL/GenBank/DDBJ databases">
        <title>The Natural Products Discovery Center: Release of the First 8490 Sequenced Strains for Exploring Actinobacteria Biosynthetic Diversity.</title>
        <authorList>
            <person name="Kalkreuter E."/>
            <person name="Kautsar S.A."/>
            <person name="Yang D."/>
            <person name="Bader C.D."/>
            <person name="Teijaro C.N."/>
            <person name="Fluegel L."/>
            <person name="Davis C.M."/>
            <person name="Simpson J.R."/>
            <person name="Lauterbach L."/>
            <person name="Steele A.D."/>
            <person name="Gui C."/>
            <person name="Meng S."/>
            <person name="Li G."/>
            <person name="Viehrig K."/>
            <person name="Ye F."/>
            <person name="Su P."/>
            <person name="Kiefer A.F."/>
            <person name="Nichols A."/>
            <person name="Cepeda A.J."/>
            <person name="Yan W."/>
            <person name="Fan B."/>
            <person name="Jiang Y."/>
            <person name="Adhikari A."/>
            <person name="Zheng C.-J."/>
            <person name="Schuster L."/>
            <person name="Cowan T.M."/>
            <person name="Smanski M.J."/>
            <person name="Chevrette M.G."/>
            <person name="De Carvalho L.P.S."/>
            <person name="Shen B."/>
        </authorList>
    </citation>
    <scope>NUCLEOTIDE SEQUENCE [LARGE SCALE GENOMIC DNA]</scope>
    <source>
        <strain evidence="9 10">NPDC000087</strain>
    </source>
</reference>
<evidence type="ECO:0000256" key="4">
    <source>
        <dbReference type="ARBA" id="ARBA00022692"/>
    </source>
</evidence>
<protein>
    <submittedName>
        <fullName evidence="9">Carbohydrate ABC transporter permease</fullName>
    </submittedName>
</protein>
<keyword evidence="4 7" id="KW-0812">Transmembrane</keyword>
<feature type="transmembrane region" description="Helical" evidence="7">
    <location>
        <begin position="264"/>
        <end position="286"/>
    </location>
</feature>
<dbReference type="SUPFAM" id="SSF161098">
    <property type="entry name" value="MetI-like"/>
    <property type="match status" value="1"/>
</dbReference>
<evidence type="ECO:0000313" key="10">
    <source>
        <dbReference type="Proteomes" id="UP001602245"/>
    </source>
</evidence>
<organism evidence="9 10">
    <name type="scientific">Paractinoplanes globisporus</name>
    <dbReference type="NCBI Taxonomy" id="113565"/>
    <lineage>
        <taxon>Bacteria</taxon>
        <taxon>Bacillati</taxon>
        <taxon>Actinomycetota</taxon>
        <taxon>Actinomycetes</taxon>
        <taxon>Micromonosporales</taxon>
        <taxon>Micromonosporaceae</taxon>
        <taxon>Paractinoplanes</taxon>
    </lineage>
</organism>
<dbReference type="RefSeq" id="WP_020510389.1">
    <property type="nucleotide sequence ID" value="NZ_JBIAZU010000002.1"/>
</dbReference>
<dbReference type="PANTHER" id="PTHR43744:SF12">
    <property type="entry name" value="ABC TRANSPORTER PERMEASE PROTEIN MG189-RELATED"/>
    <property type="match status" value="1"/>
</dbReference>
<dbReference type="Gene3D" id="1.10.3720.10">
    <property type="entry name" value="MetI-like"/>
    <property type="match status" value="1"/>
</dbReference>
<dbReference type="PROSITE" id="PS50928">
    <property type="entry name" value="ABC_TM1"/>
    <property type="match status" value="1"/>
</dbReference>
<dbReference type="PANTHER" id="PTHR43744">
    <property type="entry name" value="ABC TRANSPORTER PERMEASE PROTEIN MG189-RELATED-RELATED"/>
    <property type="match status" value="1"/>
</dbReference>